<dbReference type="eggNOG" id="COG4102">
    <property type="taxonomic scope" value="Bacteria"/>
</dbReference>
<evidence type="ECO:0008006" key="4">
    <source>
        <dbReference type="Google" id="ProtNLM"/>
    </source>
</evidence>
<dbReference type="RefSeq" id="WP_004621689.1">
    <property type="nucleotide sequence ID" value="NZ_APMP01000022.1"/>
</dbReference>
<dbReference type="InterPro" id="IPR010869">
    <property type="entry name" value="DUF1501"/>
</dbReference>
<name>R0EIQ3_CAUVI</name>
<keyword evidence="1" id="KW-0732">Signal</keyword>
<reference evidence="2 3" key="1">
    <citation type="journal article" date="2013" name="Genome Announc.">
        <title>Draft Genome Sequence for Caulobacter sp. Strain OR37, a Bacterium Tolerant to Heavy Metals.</title>
        <authorList>
            <person name="Utturkar S.M."/>
            <person name="Bollmann A."/>
            <person name="Brzoska R.M."/>
            <person name="Klingeman D.M."/>
            <person name="Epstein S.E."/>
            <person name="Palumbo A.V."/>
            <person name="Brown S.D."/>
        </authorList>
    </citation>
    <scope>NUCLEOTIDE SEQUENCE [LARGE SCALE GENOMIC DNA]</scope>
    <source>
        <strain evidence="2 3">OR37</strain>
    </source>
</reference>
<evidence type="ECO:0000313" key="3">
    <source>
        <dbReference type="Proteomes" id="UP000013063"/>
    </source>
</evidence>
<dbReference type="AlphaFoldDB" id="R0EIQ3"/>
<comment type="caution">
    <text evidence="2">The sequence shown here is derived from an EMBL/GenBank/DDBJ whole genome shotgun (WGS) entry which is preliminary data.</text>
</comment>
<dbReference type="PANTHER" id="PTHR43737">
    <property type="entry name" value="BLL7424 PROTEIN"/>
    <property type="match status" value="1"/>
</dbReference>
<feature type="chain" id="PRO_5004339880" description="DUF1501 domain-containing protein" evidence="1">
    <location>
        <begin position="25"/>
        <end position="396"/>
    </location>
</feature>
<organism evidence="2 3">
    <name type="scientific">Caulobacter vibrioides OR37</name>
    <dbReference type="NCBI Taxonomy" id="1292034"/>
    <lineage>
        <taxon>Bacteria</taxon>
        <taxon>Pseudomonadati</taxon>
        <taxon>Pseudomonadota</taxon>
        <taxon>Alphaproteobacteria</taxon>
        <taxon>Caulobacterales</taxon>
        <taxon>Caulobacteraceae</taxon>
        <taxon>Caulobacter</taxon>
    </lineage>
</organism>
<dbReference type="PATRIC" id="fig|1292034.3.peg.3037"/>
<dbReference type="EMBL" id="APMP01000022">
    <property type="protein sequence ID" value="ENZ81052.1"/>
    <property type="molecule type" value="Genomic_DNA"/>
</dbReference>
<keyword evidence="3" id="KW-1185">Reference proteome</keyword>
<gene>
    <name evidence="2" type="ORF">OR37_03054</name>
</gene>
<dbReference type="Proteomes" id="UP000013063">
    <property type="component" value="Unassembled WGS sequence"/>
</dbReference>
<sequence length="396" mass="43021" precursor="true">MRRRDFLTATLGLSAAAVTGQAWSAPATDQRFLVIFLRGGYDAVNVVIPTYSDFYYQSRPTIAIARPDPANPNAALPLDNDWSLHPALKDSIYPLWQKKQIAFVPFAGTDDMTRSHFETQDTIELGQLVAGPRDYRSGFMARLAGQLSGSRPIAFTSQPPLTFHGQTAVPNISVASVNKPGVDDRQARLIEQMYKGQALQAAVDEGFAVRDKAYSALAGEMIAANRNAVSPSGFELAARRVARLMKTDYNLAFMDVGGWDTHVNQGGATGVLADRIGQLGRGLAGLADEMGPDAWSKTTVVVLSEFGRTFKENGDKGTDHGHGSVYWVLGGSVRGGRMAGDQVRLAADTLNDRRDLRVLSSYRSICADLVSRRFGLTQANIDRVFPGETLRSFSLT</sequence>
<accession>R0EIQ3</accession>
<dbReference type="OrthoDB" id="9779968at2"/>
<evidence type="ECO:0000256" key="1">
    <source>
        <dbReference type="SAM" id="SignalP"/>
    </source>
</evidence>
<protein>
    <recommendedName>
        <fullName evidence="4">DUF1501 domain-containing protein</fullName>
    </recommendedName>
</protein>
<proteinExistence type="predicted"/>
<dbReference type="PANTHER" id="PTHR43737:SF1">
    <property type="entry name" value="DUF1501 DOMAIN-CONTAINING PROTEIN"/>
    <property type="match status" value="1"/>
</dbReference>
<dbReference type="Pfam" id="PF07394">
    <property type="entry name" value="DUF1501"/>
    <property type="match status" value="1"/>
</dbReference>
<evidence type="ECO:0000313" key="2">
    <source>
        <dbReference type="EMBL" id="ENZ81052.1"/>
    </source>
</evidence>
<feature type="signal peptide" evidence="1">
    <location>
        <begin position="1"/>
        <end position="24"/>
    </location>
</feature>
<dbReference type="STRING" id="1292034.OR37_03054"/>